<keyword evidence="3 12" id="KW-1134">Transmembrane beta strand</keyword>
<dbReference type="InterPro" id="IPR036942">
    <property type="entry name" value="Beta-barrel_TonB_sf"/>
</dbReference>
<keyword evidence="6 14" id="KW-0732">Signal</keyword>
<evidence type="ECO:0000256" key="9">
    <source>
        <dbReference type="ARBA" id="ARBA00023077"/>
    </source>
</evidence>
<dbReference type="PANTHER" id="PTHR32552:SF68">
    <property type="entry name" value="FERRICHROME OUTER MEMBRANE TRANSPORTER_PHAGE RECEPTOR"/>
    <property type="match status" value="1"/>
</dbReference>
<proteinExistence type="inferred from homology"/>
<dbReference type="Gene3D" id="2.40.170.20">
    <property type="entry name" value="TonB-dependent receptor, beta-barrel domain"/>
    <property type="match status" value="1"/>
</dbReference>
<comment type="subcellular location">
    <subcellularLocation>
        <location evidence="1 12">Cell outer membrane</location>
        <topology evidence="1 12">Multi-pass membrane protein</topology>
    </subcellularLocation>
</comment>
<evidence type="ECO:0000259" key="15">
    <source>
        <dbReference type="Pfam" id="PF00593"/>
    </source>
</evidence>
<keyword evidence="11 12" id="KW-0998">Cell outer membrane</keyword>
<dbReference type="EMBL" id="PQAP01000217">
    <property type="protein sequence ID" value="PWB68098.1"/>
    <property type="molecule type" value="Genomic_DNA"/>
</dbReference>
<evidence type="ECO:0000256" key="14">
    <source>
        <dbReference type="SAM" id="SignalP"/>
    </source>
</evidence>
<keyword evidence="4" id="KW-0410">Iron transport</keyword>
<evidence type="ECO:0008006" key="19">
    <source>
        <dbReference type="Google" id="ProtNLM"/>
    </source>
</evidence>
<keyword evidence="10 12" id="KW-0472">Membrane</keyword>
<comment type="caution">
    <text evidence="17">The sequence shown here is derived from an EMBL/GenBank/DDBJ whole genome shotgun (WGS) entry which is preliminary data.</text>
</comment>
<feature type="chain" id="PRO_5032425662" description="TonB-dependent receptor" evidence="14">
    <location>
        <begin position="25"/>
        <end position="698"/>
    </location>
</feature>
<evidence type="ECO:0000256" key="13">
    <source>
        <dbReference type="RuleBase" id="RU003357"/>
    </source>
</evidence>
<dbReference type="InterPro" id="IPR039426">
    <property type="entry name" value="TonB-dep_rcpt-like"/>
</dbReference>
<gene>
    <name evidence="17" type="ORF">C3F09_12330</name>
</gene>
<feature type="domain" description="TonB-dependent receptor plug" evidence="16">
    <location>
        <begin position="62"/>
        <end position="170"/>
    </location>
</feature>
<dbReference type="Pfam" id="PF07715">
    <property type="entry name" value="Plug"/>
    <property type="match status" value="1"/>
</dbReference>
<dbReference type="Gene3D" id="2.170.130.10">
    <property type="entry name" value="TonB-dependent receptor, plug domain"/>
    <property type="match status" value="1"/>
</dbReference>
<evidence type="ECO:0000256" key="11">
    <source>
        <dbReference type="ARBA" id="ARBA00023237"/>
    </source>
</evidence>
<evidence type="ECO:0000256" key="1">
    <source>
        <dbReference type="ARBA" id="ARBA00004571"/>
    </source>
</evidence>
<feature type="signal peptide" evidence="14">
    <location>
        <begin position="1"/>
        <end position="24"/>
    </location>
</feature>
<keyword evidence="9 13" id="KW-0798">TonB box</keyword>
<dbReference type="GO" id="GO:0009279">
    <property type="term" value="C:cell outer membrane"/>
    <property type="evidence" value="ECO:0007669"/>
    <property type="project" value="UniProtKB-SubCell"/>
</dbReference>
<evidence type="ECO:0000256" key="6">
    <source>
        <dbReference type="ARBA" id="ARBA00022729"/>
    </source>
</evidence>
<evidence type="ECO:0000313" key="17">
    <source>
        <dbReference type="EMBL" id="PWB68098.1"/>
    </source>
</evidence>
<name>A0A855X2V4_9BACT</name>
<reference evidence="17 18" key="1">
    <citation type="journal article" date="2018" name="ISME J.">
        <title>A methanotrophic archaeon couples anaerobic oxidation of methane to Fe(III) reduction.</title>
        <authorList>
            <person name="Cai C."/>
            <person name="Leu A.O."/>
            <person name="Xie G.J."/>
            <person name="Guo J."/>
            <person name="Feng Y."/>
            <person name="Zhao J.X."/>
            <person name="Tyson G.W."/>
            <person name="Yuan Z."/>
            <person name="Hu S."/>
        </authorList>
    </citation>
    <scope>NUCLEOTIDE SEQUENCE [LARGE SCALE GENOMIC DNA]</scope>
    <source>
        <strain evidence="17">FeB_12</strain>
    </source>
</reference>
<keyword evidence="2 12" id="KW-0813">Transport</keyword>
<comment type="similarity">
    <text evidence="12 13">Belongs to the TonB-dependent receptor family.</text>
</comment>
<evidence type="ECO:0000256" key="12">
    <source>
        <dbReference type="PROSITE-ProRule" id="PRU01360"/>
    </source>
</evidence>
<keyword evidence="5 12" id="KW-0812">Transmembrane</keyword>
<evidence type="ECO:0000256" key="4">
    <source>
        <dbReference type="ARBA" id="ARBA00022496"/>
    </source>
</evidence>
<keyword evidence="7" id="KW-0408">Iron</keyword>
<dbReference type="PANTHER" id="PTHR32552">
    <property type="entry name" value="FERRICHROME IRON RECEPTOR-RELATED"/>
    <property type="match status" value="1"/>
</dbReference>
<dbReference type="PROSITE" id="PS52016">
    <property type="entry name" value="TONB_DEPENDENT_REC_3"/>
    <property type="match status" value="1"/>
</dbReference>
<evidence type="ECO:0000256" key="10">
    <source>
        <dbReference type="ARBA" id="ARBA00023136"/>
    </source>
</evidence>
<evidence type="ECO:0000256" key="2">
    <source>
        <dbReference type="ARBA" id="ARBA00022448"/>
    </source>
</evidence>
<organism evidence="17 18">
    <name type="scientific">candidate division GN15 bacterium</name>
    <dbReference type="NCBI Taxonomy" id="2072418"/>
    <lineage>
        <taxon>Bacteria</taxon>
        <taxon>candidate division GN15</taxon>
    </lineage>
</organism>
<evidence type="ECO:0000259" key="16">
    <source>
        <dbReference type="Pfam" id="PF07715"/>
    </source>
</evidence>
<evidence type="ECO:0000256" key="8">
    <source>
        <dbReference type="ARBA" id="ARBA00023065"/>
    </source>
</evidence>
<evidence type="ECO:0000256" key="5">
    <source>
        <dbReference type="ARBA" id="ARBA00022692"/>
    </source>
</evidence>
<sequence length="698" mass="74926">MLTNLMAFACLVVTVLQINSPAVAQVASDTSQSPTILADSANPVVLPGIVVTADRMPLPLLSTTNAAYVVPVRLSQQSFRPVIANFVNSMPGLRAYSTGNPWGQAAIDVRGFYGGGQSQYLLMTYDGIPLNDISSGMVDLSDYSLLEVDRLEALNGPASAQYGDFGFGGTLTLLPAQVSHANFNRGSLALGSFDGVEAGLRLGGHLGSRDFQATESFKSNDGWRTHSALKTQRAVVILGNQAESGGSLNGICSYGHTREQVPGPLTQDQLSADRTAAGTDLMGNSLTDLRDRDKLLAGLTSSVAITNKLTLKPVLYAKYERSDDIVTITNALGHGTDLFSSGGEVSVRFDDSLFGHQVKLVGGFSGEYGHLETDYTVAGSGNNAAEAITRGTGKREVAAAFAGGLIRLIPRLFVAPGVRIDYVKTRFEYKDALITRDRQALSQSETVASPRVAVGADIHEDISVYASVAKAFKSPTLVLLYDSPPVYSPMLPPPGYLTLSNGSLKSMRGTSYEAGIRFANFKSLYASLSAFWYQIRNEVEFDPVYFRYTNLGRSRHRGLELAISATALSRMRADVALSYNDAVSDSGEFKGNQVNGVPKYTYDLGLTCGVTKAWQLQTRISGIGQQYLSLETQQELGDYATVSLGTSVAVSGLNLSIGVQNVFDKLYNVDGYFDPMRQQYLYYPAPGRTVVVAVNSAI</sequence>
<protein>
    <recommendedName>
        <fullName evidence="19">TonB-dependent receptor</fullName>
    </recommendedName>
</protein>
<evidence type="ECO:0000256" key="7">
    <source>
        <dbReference type="ARBA" id="ARBA00023004"/>
    </source>
</evidence>
<dbReference type="SUPFAM" id="SSF56935">
    <property type="entry name" value="Porins"/>
    <property type="match status" value="1"/>
</dbReference>
<dbReference type="AlphaFoldDB" id="A0A855X2V4"/>
<dbReference type="InterPro" id="IPR037066">
    <property type="entry name" value="Plug_dom_sf"/>
</dbReference>
<accession>A0A855X2V4</accession>
<dbReference type="InterPro" id="IPR000531">
    <property type="entry name" value="Beta-barrel_TonB"/>
</dbReference>
<dbReference type="GO" id="GO:0015344">
    <property type="term" value="F:siderophore uptake transmembrane transporter activity"/>
    <property type="evidence" value="ECO:0007669"/>
    <property type="project" value="TreeGrafter"/>
</dbReference>
<dbReference type="Proteomes" id="UP000250918">
    <property type="component" value="Unassembled WGS sequence"/>
</dbReference>
<feature type="domain" description="TonB-dependent receptor-like beta-barrel" evidence="15">
    <location>
        <begin position="283"/>
        <end position="662"/>
    </location>
</feature>
<dbReference type="InterPro" id="IPR012910">
    <property type="entry name" value="Plug_dom"/>
</dbReference>
<keyword evidence="8" id="KW-0406">Ion transport</keyword>
<evidence type="ECO:0000313" key="18">
    <source>
        <dbReference type="Proteomes" id="UP000250918"/>
    </source>
</evidence>
<dbReference type="Pfam" id="PF00593">
    <property type="entry name" value="TonB_dep_Rec_b-barrel"/>
    <property type="match status" value="1"/>
</dbReference>
<evidence type="ECO:0000256" key="3">
    <source>
        <dbReference type="ARBA" id="ARBA00022452"/>
    </source>
</evidence>